<proteinExistence type="predicted"/>
<dbReference type="InterPro" id="IPR014942">
    <property type="entry name" value="AbiEii"/>
</dbReference>
<protein>
    <recommendedName>
        <fullName evidence="3">Nucleotidyl transferase AbiEii/AbiGii toxin family protein</fullName>
    </recommendedName>
</protein>
<comment type="caution">
    <text evidence="1">The sequence shown here is derived from an EMBL/GenBank/DDBJ whole genome shotgun (WGS) entry which is preliminary data.</text>
</comment>
<dbReference type="Proteomes" id="UP000177082">
    <property type="component" value="Unassembled WGS sequence"/>
</dbReference>
<evidence type="ECO:0000313" key="2">
    <source>
        <dbReference type="Proteomes" id="UP000177082"/>
    </source>
</evidence>
<accession>A0A1F8BE77</accession>
<gene>
    <name evidence="1" type="ORF">A2961_02310</name>
</gene>
<dbReference type="EMBL" id="MGHF01000028">
    <property type="protein sequence ID" value="OGM62323.1"/>
    <property type="molecule type" value="Genomic_DNA"/>
</dbReference>
<evidence type="ECO:0008006" key="3">
    <source>
        <dbReference type="Google" id="ProtNLM"/>
    </source>
</evidence>
<organism evidence="1 2">
    <name type="scientific">Candidatus Woesebacteria bacterium RIFCSPLOWO2_01_FULL_39_21</name>
    <dbReference type="NCBI Taxonomy" id="1802519"/>
    <lineage>
        <taxon>Bacteria</taxon>
        <taxon>Candidatus Woeseibacteriota</taxon>
    </lineage>
</organism>
<reference evidence="1 2" key="1">
    <citation type="journal article" date="2016" name="Nat. Commun.">
        <title>Thousands of microbial genomes shed light on interconnected biogeochemical processes in an aquifer system.</title>
        <authorList>
            <person name="Anantharaman K."/>
            <person name="Brown C.T."/>
            <person name="Hug L.A."/>
            <person name="Sharon I."/>
            <person name="Castelle C.J."/>
            <person name="Probst A.J."/>
            <person name="Thomas B.C."/>
            <person name="Singh A."/>
            <person name="Wilkins M.J."/>
            <person name="Karaoz U."/>
            <person name="Brodie E.L."/>
            <person name="Williams K.H."/>
            <person name="Hubbard S.S."/>
            <person name="Banfield J.F."/>
        </authorList>
    </citation>
    <scope>NUCLEOTIDE SEQUENCE [LARGE SCALE GENOMIC DNA]</scope>
</reference>
<evidence type="ECO:0000313" key="1">
    <source>
        <dbReference type="EMBL" id="OGM62323.1"/>
    </source>
</evidence>
<dbReference type="Pfam" id="PF08843">
    <property type="entry name" value="AbiEii"/>
    <property type="match status" value="1"/>
</dbReference>
<sequence>MITLDQIKAFSKKYRINQTLIYREYLQLLWLSNFYKFEESSQVFFKGGTAIHLIYKAPRFSEDLDFTVQISQNDLKNLVERTFKEVSREAQIEIKERKVLAGKTFLLTDLSSVLNFKAFVKLDFSFREKVLKPSKSTLETGYPVLFTTFIHHLTKEEILAEKMRAITTREKGRDLYDLWYLLTQGTKINDSLIKEKLMYYKLGSLTNKDILEKALMFDKKKFINDLSPFIPEDERPRLPELFEVIINYLKIKLTK</sequence>
<dbReference type="AlphaFoldDB" id="A0A1F8BE77"/>
<dbReference type="STRING" id="1802519.A2961_02310"/>
<dbReference type="Gene3D" id="3.10.450.620">
    <property type="entry name" value="JHP933, nucleotidyltransferase-like core domain"/>
    <property type="match status" value="1"/>
</dbReference>
<name>A0A1F8BE77_9BACT</name>